<comment type="caution">
    <text evidence="1">The sequence shown here is derived from an EMBL/GenBank/DDBJ whole genome shotgun (WGS) entry which is preliminary data.</text>
</comment>
<dbReference type="AlphaFoldDB" id="X0UYV2"/>
<sequence length="32" mass="3971">QIACLEIWAKKFWFAKWKKGEKDLREYVKLLT</sequence>
<proteinExistence type="predicted"/>
<evidence type="ECO:0000313" key="1">
    <source>
        <dbReference type="EMBL" id="GAG10995.1"/>
    </source>
</evidence>
<gene>
    <name evidence="1" type="ORF">S01H1_42974</name>
</gene>
<organism evidence="1">
    <name type="scientific">marine sediment metagenome</name>
    <dbReference type="NCBI Taxonomy" id="412755"/>
    <lineage>
        <taxon>unclassified sequences</taxon>
        <taxon>metagenomes</taxon>
        <taxon>ecological metagenomes</taxon>
    </lineage>
</organism>
<protein>
    <submittedName>
        <fullName evidence="1">Uncharacterized protein</fullName>
    </submittedName>
</protein>
<dbReference type="EMBL" id="BARS01027352">
    <property type="protein sequence ID" value="GAG10995.1"/>
    <property type="molecule type" value="Genomic_DNA"/>
</dbReference>
<feature type="non-terminal residue" evidence="1">
    <location>
        <position position="1"/>
    </location>
</feature>
<reference evidence="1" key="1">
    <citation type="journal article" date="2014" name="Front. Microbiol.">
        <title>High frequency of phylogenetically diverse reductive dehalogenase-homologous genes in deep subseafloor sedimentary metagenomes.</title>
        <authorList>
            <person name="Kawai M."/>
            <person name="Futagami T."/>
            <person name="Toyoda A."/>
            <person name="Takaki Y."/>
            <person name="Nishi S."/>
            <person name="Hori S."/>
            <person name="Arai W."/>
            <person name="Tsubouchi T."/>
            <person name="Morono Y."/>
            <person name="Uchiyama I."/>
            <person name="Ito T."/>
            <person name="Fujiyama A."/>
            <person name="Inagaki F."/>
            <person name="Takami H."/>
        </authorList>
    </citation>
    <scope>NUCLEOTIDE SEQUENCE</scope>
    <source>
        <strain evidence="1">Expedition CK06-06</strain>
    </source>
</reference>
<name>X0UYV2_9ZZZZ</name>
<accession>X0UYV2</accession>